<dbReference type="PANTHER" id="PTHR12740">
    <property type="entry name" value="JNK1/MAPK8-ASSOCIATED MEMBRANE PROTEIN"/>
    <property type="match status" value="1"/>
</dbReference>
<feature type="transmembrane region" description="Helical" evidence="1">
    <location>
        <begin position="94"/>
        <end position="113"/>
    </location>
</feature>
<dbReference type="PANTHER" id="PTHR12740:SF4">
    <property type="entry name" value="JNK1_MAPK8-ASSOCIATED MEMBRANE PROTEIN"/>
    <property type="match status" value="1"/>
</dbReference>
<keyword evidence="1" id="KW-0472">Membrane</keyword>
<gene>
    <name evidence="3" type="ORF">M0813_09263</name>
</gene>
<keyword evidence="2" id="KW-0732">Signal</keyword>
<keyword evidence="4" id="KW-1185">Reference proteome</keyword>
<keyword evidence="1" id="KW-0812">Transmembrane</keyword>
<proteinExistence type="predicted"/>
<dbReference type="Pfam" id="PF05571">
    <property type="entry name" value="JAMP"/>
    <property type="match status" value="1"/>
</dbReference>
<dbReference type="PROSITE" id="PS51257">
    <property type="entry name" value="PROKAR_LIPOPROTEIN"/>
    <property type="match status" value="1"/>
</dbReference>
<feature type="chain" id="PRO_5045671243" evidence="2">
    <location>
        <begin position="25"/>
        <end position="180"/>
    </location>
</feature>
<feature type="signal peptide" evidence="2">
    <location>
        <begin position="1"/>
        <end position="24"/>
    </location>
</feature>
<protein>
    <submittedName>
        <fullName evidence="3">Jnk1/mapk8-associated membrane protein</fullName>
    </submittedName>
</protein>
<dbReference type="Proteomes" id="UP001150062">
    <property type="component" value="Unassembled WGS sequence"/>
</dbReference>
<evidence type="ECO:0000313" key="3">
    <source>
        <dbReference type="EMBL" id="KAJ6227850.1"/>
    </source>
</evidence>
<evidence type="ECO:0000256" key="1">
    <source>
        <dbReference type="SAM" id="Phobius"/>
    </source>
</evidence>
<evidence type="ECO:0000313" key="4">
    <source>
        <dbReference type="Proteomes" id="UP001150062"/>
    </source>
</evidence>
<reference evidence="3" key="1">
    <citation type="submission" date="2022-08" db="EMBL/GenBank/DDBJ databases">
        <title>Novel sulfate-reducing endosymbionts in the free-living metamonad Anaeramoeba.</title>
        <authorList>
            <person name="Jerlstrom-Hultqvist J."/>
            <person name="Cepicka I."/>
            <person name="Gallot-Lavallee L."/>
            <person name="Salas-Leiva D."/>
            <person name="Curtis B.A."/>
            <person name="Zahonova K."/>
            <person name="Pipaliya S."/>
            <person name="Dacks J."/>
            <person name="Roger A.J."/>
        </authorList>
    </citation>
    <scope>NUCLEOTIDE SEQUENCE</scope>
    <source>
        <strain evidence="3">Schooner1</strain>
    </source>
</reference>
<feature type="transmembrane region" description="Helical" evidence="1">
    <location>
        <begin position="120"/>
        <end position="142"/>
    </location>
</feature>
<organism evidence="3 4">
    <name type="scientific">Anaeramoeba flamelloides</name>
    <dbReference type="NCBI Taxonomy" id="1746091"/>
    <lineage>
        <taxon>Eukaryota</taxon>
        <taxon>Metamonada</taxon>
        <taxon>Anaeramoebidae</taxon>
        <taxon>Anaeramoeba</taxon>
    </lineage>
</organism>
<evidence type="ECO:0000256" key="2">
    <source>
        <dbReference type="SAM" id="SignalP"/>
    </source>
</evidence>
<sequence>MAKFKKFALLQFSILVILLSCCFQINCNNQYKTKEERKEYQSTQDRCPGRYCGRLYENGLVVNSHCGACNSGDQTDGWVCLPCSMIPSSYEWCYLVFVLLFAILLNGSIIVVTSKKKRDIVYLLVSCFFETIIAYILTLISFNPKGSLSVYCCGVSRFSDWFPSFYNPPNFHCMSENVYP</sequence>
<keyword evidence="1" id="KW-1133">Transmembrane helix</keyword>
<dbReference type="EMBL" id="JAOAOG010000331">
    <property type="protein sequence ID" value="KAJ6227850.1"/>
    <property type="molecule type" value="Genomic_DNA"/>
</dbReference>
<dbReference type="InterPro" id="IPR008485">
    <property type="entry name" value="JAMP"/>
</dbReference>
<name>A0ABQ8X698_9EUKA</name>
<accession>A0ABQ8X698</accession>
<comment type="caution">
    <text evidence="3">The sequence shown here is derived from an EMBL/GenBank/DDBJ whole genome shotgun (WGS) entry which is preliminary data.</text>
</comment>